<sequence>MGLSSSEPALQPSETAPCLPSASTVLSLFSLAGKTAVVTGGTRGLGCAMAIALAEAGADIILVQFPFFYNGNAAHYVFHKWLVILVVSSGNRNAIGFG</sequence>
<dbReference type="EMBL" id="GG663364">
    <property type="protein sequence ID" value="EEH09756.1"/>
    <property type="molecule type" value="Genomic_DNA"/>
</dbReference>
<name>C0NET5_AJECG</name>
<reference evidence="1" key="1">
    <citation type="submission" date="2009-02" db="EMBL/GenBank/DDBJ databases">
        <title>The Genome Sequence of Ajellomyces capsulatus strain G186AR.</title>
        <authorList>
            <consortium name="The Broad Institute Genome Sequencing Platform"/>
            <person name="Champion M."/>
            <person name="Cuomo C."/>
            <person name="Ma L.-J."/>
            <person name="Henn M.R."/>
            <person name="Sil A."/>
            <person name="Goldman B."/>
            <person name="Young S.K."/>
            <person name="Kodira C.D."/>
            <person name="Zeng Q."/>
            <person name="Koehrsen M."/>
            <person name="Alvarado L."/>
            <person name="Berlin A."/>
            <person name="Borenstein D."/>
            <person name="Chen Z."/>
            <person name="Engels R."/>
            <person name="Freedman E."/>
            <person name="Gellesch M."/>
            <person name="Goldberg J."/>
            <person name="Griggs A."/>
            <person name="Gujja S."/>
            <person name="Heiman D."/>
            <person name="Hepburn T."/>
            <person name="Howarth C."/>
            <person name="Jen D."/>
            <person name="Larson L."/>
            <person name="Lewis B."/>
            <person name="Mehta T."/>
            <person name="Park D."/>
            <person name="Pearson M."/>
            <person name="Roberts A."/>
            <person name="Saif S."/>
            <person name="Shea T."/>
            <person name="Shenoy N."/>
            <person name="Sisk P."/>
            <person name="Stolte C."/>
            <person name="Sykes S."/>
            <person name="Walk T."/>
            <person name="White J."/>
            <person name="Yandava C."/>
            <person name="Klein B."/>
            <person name="McEwen J.G."/>
            <person name="Puccia R."/>
            <person name="Goldman G.H."/>
            <person name="Felipe M.S."/>
            <person name="Nino-Vega G."/>
            <person name="San-Blas G."/>
            <person name="Taylor J."/>
            <person name="Mendoza L."/>
            <person name="Galagan J."/>
            <person name="Nusbaum C."/>
            <person name="Birren B."/>
        </authorList>
    </citation>
    <scope>NUCLEOTIDE SEQUENCE</scope>
    <source>
        <strain evidence="1">G186AR</strain>
    </source>
</reference>
<dbReference type="GeneID" id="69034418"/>
<dbReference type="SUPFAM" id="SSF51735">
    <property type="entry name" value="NAD(P)-binding Rossmann-fold domains"/>
    <property type="match status" value="1"/>
</dbReference>
<dbReference type="VEuPathDB" id="FungiDB:I7I50_01317"/>
<dbReference type="InterPro" id="IPR036291">
    <property type="entry name" value="NAD(P)-bd_dom_sf"/>
</dbReference>
<dbReference type="Proteomes" id="UP000001631">
    <property type="component" value="Unassembled WGS sequence"/>
</dbReference>
<dbReference type="RefSeq" id="XP_045290237.1">
    <property type="nucleotide sequence ID" value="XM_045428451.1"/>
</dbReference>
<dbReference type="Gene3D" id="3.40.50.720">
    <property type="entry name" value="NAD(P)-binding Rossmann-like Domain"/>
    <property type="match status" value="1"/>
</dbReference>
<evidence type="ECO:0000313" key="1">
    <source>
        <dbReference type="EMBL" id="EEH09756.1"/>
    </source>
</evidence>
<dbReference type="InParanoid" id="C0NET5"/>
<keyword evidence="2" id="KW-1185">Reference proteome</keyword>
<dbReference type="HOGENOM" id="CLU_2333136_0_0_1"/>
<organism evidence="1 2">
    <name type="scientific">Ajellomyces capsulatus (strain G186AR / H82 / ATCC MYA-2454 / RMSCC 2432)</name>
    <name type="common">Darling's disease fungus</name>
    <name type="synonym">Histoplasma capsulatum</name>
    <dbReference type="NCBI Taxonomy" id="447093"/>
    <lineage>
        <taxon>Eukaryota</taxon>
        <taxon>Fungi</taxon>
        <taxon>Dikarya</taxon>
        <taxon>Ascomycota</taxon>
        <taxon>Pezizomycotina</taxon>
        <taxon>Eurotiomycetes</taxon>
        <taxon>Eurotiomycetidae</taxon>
        <taxon>Onygenales</taxon>
        <taxon>Ajellomycetaceae</taxon>
        <taxon>Histoplasma</taxon>
    </lineage>
</organism>
<dbReference type="AlphaFoldDB" id="C0NET5"/>
<proteinExistence type="predicted"/>
<protein>
    <submittedName>
        <fullName evidence="1">Uncharacterized protein</fullName>
    </submittedName>
</protein>
<gene>
    <name evidence="1" type="ORF">HCBG_01401</name>
</gene>
<accession>C0NET5</accession>
<evidence type="ECO:0000313" key="2">
    <source>
        <dbReference type="Proteomes" id="UP000001631"/>
    </source>
</evidence>
<dbReference type="STRING" id="447093.C0NET5"/>